<proteinExistence type="predicted"/>
<dbReference type="EMBL" id="BA000011">
    <property type="protein sequence ID" value="BAB59394.1"/>
    <property type="molecule type" value="Genomic_DNA"/>
</dbReference>
<dbReference type="PROSITE" id="PS50846">
    <property type="entry name" value="HMA_2"/>
    <property type="match status" value="1"/>
</dbReference>
<accession>Q97C53</accession>
<dbReference type="PROSITE" id="PS01047">
    <property type="entry name" value="HMA_1"/>
    <property type="match status" value="1"/>
</dbReference>
<sequence length="74" mass="8237">MKTIKMRIYGMTCNDCVATVEKGLKSVDGVLWVSVSLPDGSAVVKVDDSVDPEKLEDAEVFKKTRYRGEVRDVE</sequence>
<organism evidence="3 4">
    <name type="scientific">Thermoplasma volcanium (strain ATCC 51530 / DSM 4299 / JCM 9571 / NBRC 15438 / GSS1)</name>
    <dbReference type="NCBI Taxonomy" id="273116"/>
    <lineage>
        <taxon>Archaea</taxon>
        <taxon>Methanobacteriati</taxon>
        <taxon>Thermoplasmatota</taxon>
        <taxon>Thermoplasmata</taxon>
        <taxon>Thermoplasmatales</taxon>
        <taxon>Thermoplasmataceae</taxon>
        <taxon>Thermoplasma</taxon>
    </lineage>
</organism>
<dbReference type="GO" id="GO:0046872">
    <property type="term" value="F:metal ion binding"/>
    <property type="evidence" value="ECO:0007669"/>
    <property type="project" value="UniProtKB-KW"/>
</dbReference>
<dbReference type="AlphaFoldDB" id="Q97C53"/>
<dbReference type="SUPFAM" id="SSF55008">
    <property type="entry name" value="HMA, heavy metal-associated domain"/>
    <property type="match status" value="1"/>
</dbReference>
<name>Q97C53_THEVO</name>
<evidence type="ECO:0000313" key="3">
    <source>
        <dbReference type="EMBL" id="BAB59394.1"/>
    </source>
</evidence>
<dbReference type="InterPro" id="IPR006121">
    <property type="entry name" value="HMA_dom"/>
</dbReference>
<dbReference type="PhylomeDB" id="Q97C53"/>
<feature type="domain" description="HMA" evidence="2">
    <location>
        <begin position="2"/>
        <end position="67"/>
    </location>
</feature>
<dbReference type="PaxDb" id="273116-14324466"/>
<dbReference type="STRING" id="273116.gene:9381024"/>
<dbReference type="InterPro" id="IPR036163">
    <property type="entry name" value="HMA_dom_sf"/>
</dbReference>
<evidence type="ECO:0000256" key="1">
    <source>
        <dbReference type="ARBA" id="ARBA00022723"/>
    </source>
</evidence>
<reference evidence="3 4" key="1">
    <citation type="journal article" date="1999" name="Proc. Jpn. Acad.">
        <title>Determination of the complete genomic DNA sequence of Thermoplasma volvanium GSS1.</title>
        <authorList>
            <person name="Kawashima T."/>
            <person name="Yamamoto Y."/>
            <person name="Aramaki H."/>
            <person name="Nunoshiba T."/>
            <person name="Kawamoto T."/>
            <person name="Watanabe K."/>
            <person name="Yamazaki M."/>
            <person name="Kanehori K."/>
            <person name="Amano N."/>
            <person name="Ohya Y."/>
            <person name="Makino K."/>
            <person name="Suzuki M."/>
        </authorList>
    </citation>
    <scope>NUCLEOTIDE SEQUENCE [LARGE SCALE GENOMIC DNA]</scope>
    <source>
        <strain evidence="4">ATCC 51530 / DSM 4299 / JCM 9571 / NBRC 15438 / GSS1</strain>
    </source>
</reference>
<evidence type="ECO:0000259" key="2">
    <source>
        <dbReference type="PROSITE" id="PS50846"/>
    </source>
</evidence>
<dbReference type="InterPro" id="IPR017969">
    <property type="entry name" value="Heavy-metal-associated_CS"/>
</dbReference>
<protein>
    <submittedName>
        <fullName evidence="3">Mercuric transport protein</fullName>
    </submittedName>
</protein>
<keyword evidence="1" id="KW-0479">Metal-binding</keyword>
<gene>
    <name evidence="3" type="ORF">TVG0265894</name>
</gene>
<dbReference type="CDD" id="cd00371">
    <property type="entry name" value="HMA"/>
    <property type="match status" value="1"/>
</dbReference>
<dbReference type="KEGG" id="tvo:TVG0265894"/>
<evidence type="ECO:0000313" key="4">
    <source>
        <dbReference type="Proteomes" id="UP000001017"/>
    </source>
</evidence>
<dbReference type="FunFam" id="3.30.70.100:FF:000001">
    <property type="entry name" value="ATPase copper transporting beta"/>
    <property type="match status" value="1"/>
</dbReference>
<dbReference type="HOGENOM" id="CLU_134973_10_3_2"/>
<dbReference type="RefSeq" id="WP_010916510.1">
    <property type="nucleotide sequence ID" value="NC_002689.2"/>
</dbReference>
<dbReference type="Gene3D" id="3.30.70.100">
    <property type="match status" value="1"/>
</dbReference>
<dbReference type="GeneID" id="1440768"/>
<reference evidence="3 4" key="2">
    <citation type="journal article" date="2000" name="Proc. Natl. Acad. Sci. U.S.A.">
        <title>Archaeal adaptation to higher temperatures revealed by genomic sequence of Thermoplasma volcanium.</title>
        <authorList>
            <person name="Kawashima T."/>
            <person name="Amano N."/>
            <person name="Koike H."/>
            <person name="Makino S."/>
            <person name="Higuchi S."/>
            <person name="Kawashima-Ohya Y."/>
            <person name="Watanabe K."/>
            <person name="Yamazaki M."/>
            <person name="Kanehori K."/>
            <person name="Kawamoto T."/>
            <person name="Nunoshiba T."/>
            <person name="Yamamoto Y."/>
            <person name="Aramaki H."/>
            <person name="Makino K."/>
            <person name="Suzuki M."/>
        </authorList>
    </citation>
    <scope>NUCLEOTIDE SEQUENCE [LARGE SCALE GENOMIC DNA]</scope>
    <source>
        <strain evidence="4">ATCC 51530 / DSM 4299 / JCM 9571 / NBRC 15438 / GSS1</strain>
    </source>
</reference>
<dbReference type="Proteomes" id="UP000001017">
    <property type="component" value="Chromosome"/>
</dbReference>
<dbReference type="eggNOG" id="arCOG02764">
    <property type="taxonomic scope" value="Archaea"/>
</dbReference>
<dbReference type="Pfam" id="PF00403">
    <property type="entry name" value="HMA"/>
    <property type="match status" value="1"/>
</dbReference>
<dbReference type="OrthoDB" id="44171at2157"/>
<keyword evidence="4" id="KW-1185">Reference proteome</keyword>